<comment type="function">
    <text evidence="10">NADPH-dependent reductase which is a central component of the cytosolic iron-sulfur (Fe-S) protein assembly (CIA) machinery. Transfers electrons from NADPH via its FAD and FMN prosthetic groups to the [2Fe-2S] cluster of the anamorsin/DRE2 homolog, another key component of the CIA machinery. In turn, this reduced cluster provides electrons for assembly of cytosolic iron-sulfur cluster proteins.</text>
</comment>
<reference evidence="13 14" key="1">
    <citation type="submission" date="2023-03" db="EMBL/GenBank/DDBJ databases">
        <title>Genome insight into feeding habits of ladybird beetles.</title>
        <authorList>
            <person name="Li H.-S."/>
            <person name="Huang Y.-H."/>
            <person name="Pang H."/>
        </authorList>
    </citation>
    <scope>NUCLEOTIDE SEQUENCE [LARGE SCALE GENOMIC DNA]</scope>
    <source>
        <strain evidence="13">SYSU_2023b</strain>
        <tissue evidence="13">Whole body</tissue>
    </source>
</reference>
<dbReference type="InterPro" id="IPR029039">
    <property type="entry name" value="Flavoprotein-like_sf"/>
</dbReference>
<dbReference type="Pfam" id="PF00667">
    <property type="entry name" value="FAD_binding_1"/>
    <property type="match status" value="1"/>
</dbReference>
<dbReference type="InterPro" id="IPR001433">
    <property type="entry name" value="OxRdtase_FAD/NAD-bd"/>
</dbReference>
<evidence type="ECO:0000313" key="14">
    <source>
        <dbReference type="Proteomes" id="UP001431783"/>
    </source>
</evidence>
<dbReference type="InterPro" id="IPR039261">
    <property type="entry name" value="FNR_nucleotide-bd"/>
</dbReference>
<dbReference type="HAMAP" id="MF_03178">
    <property type="entry name" value="NDOR1"/>
    <property type="match status" value="1"/>
</dbReference>
<dbReference type="Pfam" id="PF00175">
    <property type="entry name" value="NAD_binding_1"/>
    <property type="match status" value="1"/>
</dbReference>
<dbReference type="InterPro" id="IPR023173">
    <property type="entry name" value="NADPH_Cyt_P450_Rdtase_alpha"/>
</dbReference>
<evidence type="ECO:0000256" key="1">
    <source>
        <dbReference type="ARBA" id="ARBA00001917"/>
    </source>
</evidence>
<keyword evidence="4 10" id="KW-0963">Cytoplasm</keyword>
<dbReference type="Proteomes" id="UP001431783">
    <property type="component" value="Unassembled WGS sequence"/>
</dbReference>
<comment type="similarity">
    <text evidence="10">In the C-terminal section; belongs to the flavoprotein pyridine nucleotide cytochrome reductase family.</text>
</comment>
<comment type="caution">
    <text evidence="13">The sequence shown here is derived from an EMBL/GenBank/DDBJ whole genome shotgun (WGS) entry which is preliminary data.</text>
</comment>
<dbReference type="AlphaFoldDB" id="A0AAW1UMC2"/>
<dbReference type="Gene3D" id="3.40.50.80">
    <property type="entry name" value="Nucleotide-binding domain of ferredoxin-NADP reductase (FNR) module"/>
    <property type="match status" value="1"/>
</dbReference>
<keyword evidence="6 10" id="KW-0288">FMN</keyword>
<dbReference type="GO" id="GO:0005634">
    <property type="term" value="C:nucleus"/>
    <property type="evidence" value="ECO:0007669"/>
    <property type="project" value="UniProtKB-ARBA"/>
</dbReference>
<evidence type="ECO:0000256" key="7">
    <source>
        <dbReference type="ARBA" id="ARBA00022827"/>
    </source>
</evidence>
<dbReference type="InterPro" id="IPR028879">
    <property type="entry name" value="NDOR1"/>
</dbReference>
<dbReference type="EMBL" id="JARQZJ010000067">
    <property type="protein sequence ID" value="KAK9881165.1"/>
    <property type="molecule type" value="Genomic_DNA"/>
</dbReference>
<dbReference type="InterPro" id="IPR001709">
    <property type="entry name" value="Flavoprot_Pyr_Nucl_cyt_Rdtase"/>
</dbReference>
<dbReference type="PRINTS" id="PR00371">
    <property type="entry name" value="FPNCR"/>
</dbReference>
<dbReference type="PRINTS" id="PR00369">
    <property type="entry name" value="FLAVODOXIN"/>
</dbReference>
<evidence type="ECO:0000313" key="13">
    <source>
        <dbReference type="EMBL" id="KAK9881165.1"/>
    </source>
</evidence>
<dbReference type="PANTHER" id="PTHR19384">
    <property type="entry name" value="NITRIC OXIDE SYNTHASE-RELATED"/>
    <property type="match status" value="1"/>
</dbReference>
<gene>
    <name evidence="13" type="ORF">WA026_014513</name>
</gene>
<protein>
    <recommendedName>
        <fullName evidence="10">NADPH-dependent diflavin oxidoreductase 1</fullName>
        <ecNumber evidence="10">1.18.1.-</ecNumber>
    </recommendedName>
    <alternativeName>
        <fullName evidence="10">NADPH-dependent FMN and FAD-containing oxidoreductase</fullName>
    </alternativeName>
</protein>
<evidence type="ECO:0000259" key="12">
    <source>
        <dbReference type="PROSITE" id="PS51384"/>
    </source>
</evidence>
<dbReference type="InterPro" id="IPR017938">
    <property type="entry name" value="Riboflavin_synthase-like_b-brl"/>
</dbReference>
<comment type="similarity">
    <text evidence="10">In the N-terminal section; belongs to the flavodoxin family.</text>
</comment>
<dbReference type="Gene3D" id="1.20.990.10">
    <property type="entry name" value="NADPH-cytochrome p450 Reductase, Chain A, domain 3"/>
    <property type="match status" value="1"/>
</dbReference>
<feature type="binding site" evidence="10">
    <location>
        <position position="136"/>
    </location>
    <ligand>
        <name>FMN</name>
        <dbReference type="ChEBI" id="CHEBI:58210"/>
    </ligand>
</feature>
<dbReference type="PROSITE" id="PS50902">
    <property type="entry name" value="FLAVODOXIN_LIKE"/>
    <property type="match status" value="1"/>
</dbReference>
<feature type="binding site" evidence="10">
    <location>
        <begin position="385"/>
        <end position="388"/>
    </location>
    <ligand>
        <name>FAD</name>
        <dbReference type="ChEBI" id="CHEBI:57692"/>
    </ligand>
</feature>
<dbReference type="SUPFAM" id="SSF52343">
    <property type="entry name" value="Ferredoxin reductase-like, C-terminal NADP-linked domain"/>
    <property type="match status" value="1"/>
</dbReference>
<evidence type="ECO:0000256" key="10">
    <source>
        <dbReference type="HAMAP-Rule" id="MF_03178"/>
    </source>
</evidence>
<dbReference type="FunFam" id="3.40.50.360:FF:000015">
    <property type="entry name" value="NADPH-dependent diflavin oxidoreductase 1"/>
    <property type="match status" value="1"/>
</dbReference>
<keyword evidence="5 10" id="KW-0285">Flavoprotein</keyword>
<dbReference type="GO" id="GO:0010181">
    <property type="term" value="F:FMN binding"/>
    <property type="evidence" value="ECO:0007669"/>
    <property type="project" value="UniProtKB-UniRule"/>
</dbReference>
<evidence type="ECO:0000256" key="8">
    <source>
        <dbReference type="ARBA" id="ARBA00022857"/>
    </source>
</evidence>
<feature type="domain" description="FAD-binding FR-type" evidence="12">
    <location>
        <begin position="206"/>
        <end position="446"/>
    </location>
</feature>
<dbReference type="Gene3D" id="2.40.30.10">
    <property type="entry name" value="Translation factors"/>
    <property type="match status" value="1"/>
</dbReference>
<evidence type="ECO:0000256" key="9">
    <source>
        <dbReference type="ARBA" id="ARBA00023002"/>
    </source>
</evidence>
<keyword evidence="7 10" id="KW-0274">FAD</keyword>
<evidence type="ECO:0000256" key="2">
    <source>
        <dbReference type="ARBA" id="ARBA00001974"/>
    </source>
</evidence>
<dbReference type="GO" id="GO:0005829">
    <property type="term" value="C:cytosol"/>
    <property type="evidence" value="ECO:0007669"/>
    <property type="project" value="TreeGrafter"/>
</dbReference>
<dbReference type="FunFam" id="3.40.50.80:FF:000030">
    <property type="entry name" value="NADPH-dependent diflavin oxidoreductase 1"/>
    <property type="match status" value="1"/>
</dbReference>
<comment type="cofactor">
    <cofactor evidence="2 10">
        <name>FAD</name>
        <dbReference type="ChEBI" id="CHEBI:57692"/>
    </cofactor>
</comment>
<feature type="binding site" evidence="10">
    <location>
        <begin position="63"/>
        <end position="66"/>
    </location>
    <ligand>
        <name>FMN</name>
        <dbReference type="ChEBI" id="CHEBI:58210"/>
    </ligand>
</feature>
<dbReference type="SUPFAM" id="SSF63380">
    <property type="entry name" value="Riboflavin synthase domain-like"/>
    <property type="match status" value="1"/>
</dbReference>
<evidence type="ECO:0000256" key="6">
    <source>
        <dbReference type="ARBA" id="ARBA00022643"/>
    </source>
</evidence>
<dbReference type="GO" id="GO:0016651">
    <property type="term" value="F:oxidoreductase activity, acting on NAD(P)H"/>
    <property type="evidence" value="ECO:0007669"/>
    <property type="project" value="UniProtKB-UniRule"/>
</dbReference>
<dbReference type="GO" id="GO:0050661">
    <property type="term" value="F:NADP binding"/>
    <property type="evidence" value="ECO:0007669"/>
    <property type="project" value="UniProtKB-UniRule"/>
</dbReference>
<feature type="binding site" evidence="10">
    <location>
        <position position="597"/>
    </location>
    <ligand>
        <name>FAD</name>
        <dbReference type="ChEBI" id="CHEBI:57692"/>
    </ligand>
</feature>
<dbReference type="InterPro" id="IPR008254">
    <property type="entry name" value="Flavodoxin/NO_synth"/>
</dbReference>
<sequence length="597" mass="68975">MTSYYVNTKISILFGSQTGNAQDLAERIWRESKKYYFKSSIKSLDNYDINSLLVDECIIFICSTTGQGDVPDNMKKFWKFILRKNLDAGVLSHLKYAVLGLGDSSYVKFNFTAKKLFKRLQHLGGTPIIPLGLGDDQHDLGYDAVSDPWIDNLWKELLMLYPLPHNIKPISNNTSVCPRWKISSKLLDEDVDVRKSNSIYFSTRQPNQFDVEVIENSRITDSSHFQEVRLIKLKTTGQSYCPGDIVVLRPKNLSWQINEFQQVLSSNGVNIPNDLILSVKEKDVDTPVPDIFKYNVTFGQLCEEYFDLMSVPRRYTFEILANITDSELEREKCREFTTAEGQNELFTYCNRPKRNIVEVLQDFPNATKNLTIDMLFEIFSPIKPREFSIASNFNWHKNEIHILLAVVKYKTKLLKERFGLCSNYLAGLNSGDIVTAWIRKGSFKFPIDDVPIIMVGPGTGLAPFRNFIYECVHRDIASSKKLVLLFGCRNEGKDFHCRDELQKLHSSNKLNLICAFSRDQKEKVYVQDKIREHKMTVWSMLETKCMVFIAGNSKFMPQDVRKAFVDVCKECGSMNDNEAEQYIAKMEFENRYQTECW</sequence>
<dbReference type="Pfam" id="PF00258">
    <property type="entry name" value="Flavodoxin_1"/>
    <property type="match status" value="1"/>
</dbReference>
<evidence type="ECO:0000256" key="5">
    <source>
        <dbReference type="ARBA" id="ARBA00022630"/>
    </source>
</evidence>
<feature type="binding site" evidence="10">
    <location>
        <position position="459"/>
    </location>
    <ligand>
        <name>NADP(+)</name>
        <dbReference type="ChEBI" id="CHEBI:58349"/>
    </ligand>
</feature>
<proteinExistence type="inferred from homology"/>
<evidence type="ECO:0000256" key="4">
    <source>
        <dbReference type="ARBA" id="ARBA00022490"/>
    </source>
</evidence>
<feature type="binding site" evidence="10">
    <location>
        <begin position="523"/>
        <end position="527"/>
    </location>
    <ligand>
        <name>NADP(+)</name>
        <dbReference type="ChEBI" id="CHEBI:58349"/>
    </ligand>
</feature>
<dbReference type="SUPFAM" id="SSF52218">
    <property type="entry name" value="Flavoproteins"/>
    <property type="match status" value="1"/>
</dbReference>
<dbReference type="InterPro" id="IPR003097">
    <property type="entry name" value="CysJ-like_FAD-binding"/>
</dbReference>
<dbReference type="PROSITE" id="PS51384">
    <property type="entry name" value="FAD_FR"/>
    <property type="match status" value="1"/>
</dbReference>
<dbReference type="GO" id="GO:0050660">
    <property type="term" value="F:flavin adenine dinucleotide binding"/>
    <property type="evidence" value="ECO:0007669"/>
    <property type="project" value="UniProtKB-UniRule"/>
</dbReference>
<comment type="cofactor">
    <cofactor evidence="1 10">
        <name>FMN</name>
        <dbReference type="ChEBI" id="CHEBI:58210"/>
    </cofactor>
</comment>
<organism evidence="13 14">
    <name type="scientific">Henosepilachna vigintioctopunctata</name>
    <dbReference type="NCBI Taxonomy" id="420089"/>
    <lineage>
        <taxon>Eukaryota</taxon>
        <taxon>Metazoa</taxon>
        <taxon>Ecdysozoa</taxon>
        <taxon>Arthropoda</taxon>
        <taxon>Hexapoda</taxon>
        <taxon>Insecta</taxon>
        <taxon>Pterygota</taxon>
        <taxon>Neoptera</taxon>
        <taxon>Endopterygota</taxon>
        <taxon>Coleoptera</taxon>
        <taxon>Polyphaga</taxon>
        <taxon>Cucujiformia</taxon>
        <taxon>Coccinelloidea</taxon>
        <taxon>Coccinellidae</taxon>
        <taxon>Epilachninae</taxon>
        <taxon>Epilachnini</taxon>
        <taxon>Henosepilachna</taxon>
    </lineage>
</organism>
<comment type="catalytic activity">
    <reaction evidence="10">
        <text>2 oxidized [2Fe-2S]-[protein] + NADPH = 2 reduced [2Fe-2S]-[protein] + NADP(+) + H(+)</text>
        <dbReference type="Rhea" id="RHEA:67716"/>
        <dbReference type="Rhea" id="RHEA-COMP:17327"/>
        <dbReference type="Rhea" id="RHEA-COMP:17328"/>
        <dbReference type="ChEBI" id="CHEBI:15378"/>
        <dbReference type="ChEBI" id="CHEBI:33737"/>
        <dbReference type="ChEBI" id="CHEBI:33738"/>
        <dbReference type="ChEBI" id="CHEBI:57783"/>
        <dbReference type="ChEBI" id="CHEBI:58349"/>
    </reaction>
</comment>
<name>A0AAW1UMC2_9CUCU</name>
<evidence type="ECO:0000259" key="11">
    <source>
        <dbReference type="PROSITE" id="PS50902"/>
    </source>
</evidence>
<feature type="binding site" evidence="10">
    <location>
        <position position="559"/>
    </location>
    <ligand>
        <name>NADP(+)</name>
        <dbReference type="ChEBI" id="CHEBI:58349"/>
    </ligand>
</feature>
<keyword evidence="9 10" id="KW-0560">Oxidoreductase</keyword>
<feature type="binding site" evidence="10">
    <location>
        <begin position="16"/>
        <end position="21"/>
    </location>
    <ligand>
        <name>FMN</name>
        <dbReference type="ChEBI" id="CHEBI:58210"/>
    </ligand>
</feature>
<feature type="binding site" evidence="10">
    <location>
        <begin position="101"/>
        <end position="110"/>
    </location>
    <ligand>
        <name>FMN</name>
        <dbReference type="ChEBI" id="CHEBI:58210"/>
    </ligand>
</feature>
<dbReference type="GO" id="GO:0016226">
    <property type="term" value="P:iron-sulfur cluster assembly"/>
    <property type="evidence" value="ECO:0007669"/>
    <property type="project" value="UniProtKB-UniRule"/>
</dbReference>
<dbReference type="InterPro" id="IPR001094">
    <property type="entry name" value="Flavdoxin-like"/>
</dbReference>
<comment type="caution">
    <text evidence="10">Lacks conserved residue(s) required for the propagation of feature annotation.</text>
</comment>
<dbReference type="PANTHER" id="PTHR19384:SF10">
    <property type="entry name" value="NADPH-DEPENDENT DIFLAVIN OXIDOREDUCTASE 1"/>
    <property type="match status" value="1"/>
</dbReference>
<dbReference type="EC" id="1.18.1.-" evidence="10"/>
<feature type="binding site" evidence="10">
    <location>
        <begin position="419"/>
        <end position="422"/>
    </location>
    <ligand>
        <name>FAD</name>
        <dbReference type="ChEBI" id="CHEBI:57692"/>
    </ligand>
</feature>
<dbReference type="GO" id="GO:0160246">
    <property type="term" value="F:NADPH-iron-sulfur [2Fe-2S] protein oxidoreductase activity"/>
    <property type="evidence" value="ECO:0007669"/>
    <property type="project" value="InterPro"/>
</dbReference>
<dbReference type="Gene3D" id="3.40.50.360">
    <property type="match status" value="1"/>
</dbReference>
<feature type="domain" description="Flavodoxin-like" evidence="11">
    <location>
        <begin position="10"/>
        <end position="154"/>
    </location>
</feature>
<dbReference type="InterPro" id="IPR017927">
    <property type="entry name" value="FAD-bd_FR_type"/>
</dbReference>
<keyword evidence="8 10" id="KW-0521">NADP</keyword>
<comment type="similarity">
    <text evidence="10">Belongs to the NADPH-dependent diflavin oxidoreductase NDOR1 family.</text>
</comment>
<comment type="subcellular location">
    <subcellularLocation>
        <location evidence="3 10">Cytoplasm</location>
    </subcellularLocation>
</comment>
<accession>A0AAW1UMC2</accession>
<evidence type="ECO:0000256" key="3">
    <source>
        <dbReference type="ARBA" id="ARBA00004496"/>
    </source>
</evidence>
<keyword evidence="14" id="KW-1185">Reference proteome</keyword>
<feature type="binding site" evidence="10">
    <location>
        <begin position="517"/>
        <end position="518"/>
    </location>
    <ligand>
        <name>NADP(+)</name>
        <dbReference type="ChEBI" id="CHEBI:58349"/>
    </ligand>
</feature>